<protein>
    <recommendedName>
        <fullName evidence="3">DUF1904 domain-containing protein</fullName>
    </recommendedName>
</protein>
<dbReference type="InterPro" id="IPR015017">
    <property type="entry name" value="DUF1904"/>
</dbReference>
<gene>
    <name evidence="1" type="ORF">SAMN02746091_00830</name>
</gene>
<dbReference type="RefSeq" id="WP_073248035.1">
    <property type="nucleotide sequence ID" value="NZ_FQVG01000010.1"/>
</dbReference>
<dbReference type="InterPro" id="IPR014347">
    <property type="entry name" value="Tautomerase/MIF_sf"/>
</dbReference>
<sequence>MPHLRFKGVEKETVKTISKDLVDNLQEIIGCPRDYFVLEVVNSDFIFDGEEVKMYPFIEVAWFDRGSEVQDKVAKKITEKVKDATGAETVDVVFVKYKEKRYYENGEHF</sequence>
<proteinExistence type="predicted"/>
<reference evidence="2" key="1">
    <citation type="submission" date="2016-11" db="EMBL/GenBank/DDBJ databases">
        <authorList>
            <person name="Varghese N."/>
            <person name="Submissions S."/>
        </authorList>
    </citation>
    <scope>NUCLEOTIDE SEQUENCE [LARGE SCALE GENOMIC DNA]</scope>
    <source>
        <strain evidence="2">DSM 10124</strain>
    </source>
</reference>
<organism evidence="1 2">
    <name type="scientific">Caloramator proteoclasticus DSM 10124</name>
    <dbReference type="NCBI Taxonomy" id="1121262"/>
    <lineage>
        <taxon>Bacteria</taxon>
        <taxon>Bacillati</taxon>
        <taxon>Bacillota</taxon>
        <taxon>Clostridia</taxon>
        <taxon>Eubacteriales</taxon>
        <taxon>Clostridiaceae</taxon>
        <taxon>Caloramator</taxon>
    </lineage>
</organism>
<keyword evidence="2" id="KW-1185">Reference proteome</keyword>
<evidence type="ECO:0008006" key="3">
    <source>
        <dbReference type="Google" id="ProtNLM"/>
    </source>
</evidence>
<dbReference type="AlphaFoldDB" id="A0A1M4V736"/>
<dbReference type="EMBL" id="FQVG01000010">
    <property type="protein sequence ID" value="SHE64732.1"/>
    <property type="molecule type" value="Genomic_DNA"/>
</dbReference>
<dbReference type="Proteomes" id="UP000184423">
    <property type="component" value="Unassembled WGS sequence"/>
</dbReference>
<accession>A0A1M4V736</accession>
<dbReference type="Pfam" id="PF08921">
    <property type="entry name" value="DUF1904"/>
    <property type="match status" value="1"/>
</dbReference>
<evidence type="ECO:0000313" key="2">
    <source>
        <dbReference type="Proteomes" id="UP000184423"/>
    </source>
</evidence>
<evidence type="ECO:0000313" key="1">
    <source>
        <dbReference type="EMBL" id="SHE64732.1"/>
    </source>
</evidence>
<name>A0A1M4V736_9CLOT</name>
<dbReference type="Gene3D" id="3.30.429.10">
    <property type="entry name" value="Macrophage Migration Inhibitory Factor"/>
    <property type="match status" value="1"/>
</dbReference>
<dbReference type="SUPFAM" id="SSF55331">
    <property type="entry name" value="Tautomerase/MIF"/>
    <property type="match status" value="1"/>
</dbReference>